<dbReference type="AlphaFoldDB" id="A0A401J9Y9"/>
<comment type="caution">
    <text evidence="1">The sequence shown here is derived from an EMBL/GenBank/DDBJ whole genome shotgun (WGS) entry which is preliminary data.</text>
</comment>
<dbReference type="OrthoDB" id="9813438at2"/>
<dbReference type="RefSeq" id="WP_124703204.1">
    <property type="nucleotide sequence ID" value="NZ_BGOW01000001.1"/>
</dbReference>
<dbReference type="Gene3D" id="3.30.565.10">
    <property type="entry name" value="Histidine kinase-like ATPase, C-terminal domain"/>
    <property type="match status" value="1"/>
</dbReference>
<name>A0A401J9Y9_9PROT</name>
<gene>
    <name evidence="1" type="ORF">SFMTTN_0161</name>
</gene>
<sequence>MTDVNQRIDASPTKDFFISILVRDIKLVDAISDLVDNCVDGARRLRPDNNYDGLHLTLEAKPDFFIIADNCGGISAKIAREYAFRFGRPVNIENTPHSIGQFGVGMKRALFKMGSNIKIESTAADSKFTINIDVDAWKNPGYVDEHGKERWDFEFETLEENLNNPAEKCSTVITVTKLHEGIANEFKLENFVTRLISNIEAAHQSAIGNNLKIAVNDIDLEYRQSALLSSKKLQPLYKSVGIPIKGKAVTVRIYVGISEAKLIDAGWYVFCNERLVLRADKSQVTGWDQEINGVHMPKPHYQFARFRGYVFFDSDSADVLPWNTTKNGVDVESSLYQSAKLEMVNAMRPVIDFLNALDNEMDTESTALQSKVNEAKPALLRNIAESAVFVYPKATDTDMKNEEPKEGRISYLASYEKINRIKELTGCKSNPAVGLHTFNYFLKSMGEE</sequence>
<dbReference type="SUPFAM" id="SSF55874">
    <property type="entry name" value="ATPase domain of HSP90 chaperone/DNA topoisomerase II/histidine kinase"/>
    <property type="match status" value="1"/>
</dbReference>
<protein>
    <recommendedName>
        <fullName evidence="3">ATP-binding protein</fullName>
    </recommendedName>
</protein>
<dbReference type="EMBL" id="BGOW01000001">
    <property type="protein sequence ID" value="GBL44366.1"/>
    <property type="molecule type" value="Genomic_DNA"/>
</dbReference>
<keyword evidence="2" id="KW-1185">Reference proteome</keyword>
<accession>A0A401J9Y9</accession>
<dbReference type="Proteomes" id="UP000286806">
    <property type="component" value="Unassembled WGS sequence"/>
</dbReference>
<dbReference type="InterPro" id="IPR036890">
    <property type="entry name" value="HATPase_C_sf"/>
</dbReference>
<reference evidence="1 2" key="1">
    <citation type="journal article" date="2019" name="Front. Microbiol.">
        <title>Genomes of Neutrophilic Sulfur-Oxidizing Chemolithoautotrophs Representing 9 Proteobacterial Species From 8 Genera.</title>
        <authorList>
            <person name="Watanabe T."/>
            <person name="Kojima H."/>
            <person name="Umezawa K."/>
            <person name="Hori C."/>
            <person name="Takasuka T.E."/>
            <person name="Kato Y."/>
            <person name="Fukui M."/>
        </authorList>
    </citation>
    <scope>NUCLEOTIDE SEQUENCE [LARGE SCALE GENOMIC DNA]</scope>
    <source>
        <strain evidence="1 2">TTN</strain>
    </source>
</reference>
<organism evidence="1 2">
    <name type="scientific">Sulfuriferula multivorans</name>
    <dbReference type="NCBI Taxonomy" id="1559896"/>
    <lineage>
        <taxon>Bacteria</taxon>
        <taxon>Pseudomonadati</taxon>
        <taxon>Pseudomonadota</taxon>
        <taxon>Betaproteobacteria</taxon>
        <taxon>Nitrosomonadales</taxon>
        <taxon>Sulfuricellaceae</taxon>
        <taxon>Sulfuriferula</taxon>
    </lineage>
</organism>
<evidence type="ECO:0000313" key="1">
    <source>
        <dbReference type="EMBL" id="GBL44366.1"/>
    </source>
</evidence>
<evidence type="ECO:0008006" key="3">
    <source>
        <dbReference type="Google" id="ProtNLM"/>
    </source>
</evidence>
<proteinExistence type="predicted"/>
<dbReference type="Pfam" id="PF13589">
    <property type="entry name" value="HATPase_c_3"/>
    <property type="match status" value="1"/>
</dbReference>
<evidence type="ECO:0000313" key="2">
    <source>
        <dbReference type="Proteomes" id="UP000286806"/>
    </source>
</evidence>